<dbReference type="InterPro" id="IPR032687">
    <property type="entry name" value="AraC-type_N"/>
</dbReference>
<dbReference type="Pfam" id="PF12833">
    <property type="entry name" value="HTH_18"/>
    <property type="match status" value="1"/>
</dbReference>
<keyword evidence="3" id="KW-0804">Transcription</keyword>
<evidence type="ECO:0000256" key="1">
    <source>
        <dbReference type="ARBA" id="ARBA00023015"/>
    </source>
</evidence>
<gene>
    <name evidence="5" type="ORF">EV676_101612</name>
</gene>
<dbReference type="SMART" id="SM00342">
    <property type="entry name" value="HTH_ARAC"/>
    <property type="match status" value="1"/>
</dbReference>
<dbReference type="InterPro" id="IPR009057">
    <property type="entry name" value="Homeodomain-like_sf"/>
</dbReference>
<sequence>MPLKPAGSPPTISMAYVHAVCTAMEVPPATMAALLERVGIAPGLLQQRTAWLTEAQFAALYRLVVAYADDEMPRLFSRPLRPGALKFTCLSLLDARNLAVALHRWSHVLHLLQDDFTLEVDPAQPICRVALIESPAARPCKPVALDLMLKLIHGVASWLIGRRIPLIRVDFSFERPAFAAEYQALYPGPVRFDQPCTAMHLEAGYLQMPVRRTKPELNEFLRRAPEDWLFVSFKDELLSQRLREHLARQLPRTLTAEDAAAALHVSTRTLHRRLGEEGTSFQRVKDELRRDIAVQKLTRTREPMSAIAAELGFDSTASFHRAFKGWTGDTPGVYRGRGAAPESGRR</sequence>
<comment type="caution">
    <text evidence="5">The sequence shown here is derived from an EMBL/GenBank/DDBJ whole genome shotgun (WGS) entry which is preliminary data.</text>
</comment>
<evidence type="ECO:0000259" key="4">
    <source>
        <dbReference type="PROSITE" id="PS01124"/>
    </source>
</evidence>
<dbReference type="AlphaFoldDB" id="A0AA46HXT6"/>
<dbReference type="PROSITE" id="PS01124">
    <property type="entry name" value="HTH_ARAC_FAMILY_2"/>
    <property type="match status" value="1"/>
</dbReference>
<keyword evidence="1" id="KW-0805">Transcription regulation</keyword>
<organism evidence="5 6">
    <name type="scientific">Caldimonas thermodepolymerans</name>
    <dbReference type="NCBI Taxonomy" id="215580"/>
    <lineage>
        <taxon>Bacteria</taxon>
        <taxon>Pseudomonadati</taxon>
        <taxon>Pseudomonadota</taxon>
        <taxon>Betaproteobacteria</taxon>
        <taxon>Burkholderiales</taxon>
        <taxon>Sphaerotilaceae</taxon>
        <taxon>Caldimonas</taxon>
    </lineage>
</organism>
<evidence type="ECO:0000256" key="2">
    <source>
        <dbReference type="ARBA" id="ARBA00023125"/>
    </source>
</evidence>
<evidence type="ECO:0000256" key="3">
    <source>
        <dbReference type="ARBA" id="ARBA00023163"/>
    </source>
</evidence>
<accession>A0AA46HXT6</accession>
<dbReference type="GO" id="GO:0000976">
    <property type="term" value="F:transcription cis-regulatory region binding"/>
    <property type="evidence" value="ECO:0007669"/>
    <property type="project" value="TreeGrafter"/>
</dbReference>
<proteinExistence type="predicted"/>
<dbReference type="PANTHER" id="PTHR47894:SF1">
    <property type="entry name" value="HTH-TYPE TRANSCRIPTIONAL REGULATOR VQSM"/>
    <property type="match status" value="1"/>
</dbReference>
<dbReference type="SUPFAM" id="SSF46689">
    <property type="entry name" value="Homeodomain-like"/>
    <property type="match status" value="1"/>
</dbReference>
<evidence type="ECO:0000313" key="6">
    <source>
        <dbReference type="Proteomes" id="UP000294772"/>
    </source>
</evidence>
<reference evidence="5 6" key="1">
    <citation type="submission" date="2019-03" db="EMBL/GenBank/DDBJ databases">
        <title>Genomic Encyclopedia of Type Strains, Phase IV (KMG-IV): sequencing the most valuable type-strain genomes for metagenomic binning, comparative biology and taxonomic classification.</title>
        <authorList>
            <person name="Goeker M."/>
        </authorList>
    </citation>
    <scope>NUCLEOTIDE SEQUENCE [LARGE SCALE GENOMIC DNA]</scope>
    <source>
        <strain evidence="5 6">DSM 15264</strain>
    </source>
</reference>
<protein>
    <submittedName>
        <fullName evidence="5">AraC family transcriptional regulator</fullName>
    </submittedName>
</protein>
<name>A0AA46HXT6_9BURK</name>
<dbReference type="PANTHER" id="PTHR47894">
    <property type="entry name" value="HTH-TYPE TRANSCRIPTIONAL REGULATOR GADX"/>
    <property type="match status" value="1"/>
</dbReference>
<dbReference type="Pfam" id="PF12625">
    <property type="entry name" value="Arabinose_bd"/>
    <property type="match status" value="1"/>
</dbReference>
<dbReference type="Proteomes" id="UP000294772">
    <property type="component" value="Unassembled WGS sequence"/>
</dbReference>
<evidence type="ECO:0000313" key="5">
    <source>
        <dbReference type="EMBL" id="TCP10028.1"/>
    </source>
</evidence>
<dbReference type="GO" id="GO:0003700">
    <property type="term" value="F:DNA-binding transcription factor activity"/>
    <property type="evidence" value="ECO:0007669"/>
    <property type="project" value="InterPro"/>
</dbReference>
<dbReference type="InterPro" id="IPR018060">
    <property type="entry name" value="HTH_AraC"/>
</dbReference>
<dbReference type="GO" id="GO:0005829">
    <property type="term" value="C:cytosol"/>
    <property type="evidence" value="ECO:0007669"/>
    <property type="project" value="TreeGrafter"/>
</dbReference>
<feature type="domain" description="HTH araC/xylS-type" evidence="4">
    <location>
        <begin position="240"/>
        <end position="337"/>
    </location>
</feature>
<keyword evidence="2" id="KW-0238">DNA-binding</keyword>
<dbReference type="Gene3D" id="1.10.10.60">
    <property type="entry name" value="Homeodomain-like"/>
    <property type="match status" value="1"/>
</dbReference>
<dbReference type="EMBL" id="SLXF01000001">
    <property type="protein sequence ID" value="TCP10028.1"/>
    <property type="molecule type" value="Genomic_DNA"/>
</dbReference>
<dbReference type="RefSeq" id="WP_243654541.1">
    <property type="nucleotide sequence ID" value="NZ_CP110416.1"/>
</dbReference>